<dbReference type="InterPro" id="IPR038528">
    <property type="entry name" value="TEL2_C_sf"/>
</dbReference>
<reference evidence="5 6" key="1">
    <citation type="journal article" date="2014" name="PLoS Genet.">
        <title>Analysis of the Phlebiopsis gigantea genome, transcriptome and secretome provides insight into its pioneer colonization strategies of wood.</title>
        <authorList>
            <person name="Hori C."/>
            <person name="Ishida T."/>
            <person name="Igarashi K."/>
            <person name="Samejima M."/>
            <person name="Suzuki H."/>
            <person name="Master E."/>
            <person name="Ferreira P."/>
            <person name="Ruiz-Duenas F.J."/>
            <person name="Held B."/>
            <person name="Canessa P."/>
            <person name="Larrondo L.F."/>
            <person name="Schmoll M."/>
            <person name="Druzhinina I.S."/>
            <person name="Kubicek C.P."/>
            <person name="Gaskell J.A."/>
            <person name="Kersten P."/>
            <person name="St John F."/>
            <person name="Glasner J."/>
            <person name="Sabat G."/>
            <person name="Splinter BonDurant S."/>
            <person name="Syed K."/>
            <person name="Yadav J."/>
            <person name="Mgbeahuruike A.C."/>
            <person name="Kovalchuk A."/>
            <person name="Asiegbu F.O."/>
            <person name="Lackner G."/>
            <person name="Hoffmeister D."/>
            <person name="Rencoret J."/>
            <person name="Gutierrez A."/>
            <person name="Sun H."/>
            <person name="Lindquist E."/>
            <person name="Barry K."/>
            <person name="Riley R."/>
            <person name="Grigoriev I.V."/>
            <person name="Henrissat B."/>
            <person name="Kues U."/>
            <person name="Berka R.M."/>
            <person name="Martinez A.T."/>
            <person name="Covert S.F."/>
            <person name="Blanchette R.A."/>
            <person name="Cullen D."/>
        </authorList>
    </citation>
    <scope>NUCLEOTIDE SEQUENCE [LARGE SCALE GENOMIC DNA]</scope>
    <source>
        <strain evidence="5 6">11061_1 CR5-6</strain>
    </source>
</reference>
<keyword evidence="6" id="KW-1185">Reference proteome</keyword>
<dbReference type="GO" id="GO:0051083">
    <property type="term" value="P:'de novo' cotranslational protein folding"/>
    <property type="evidence" value="ECO:0007669"/>
    <property type="project" value="TreeGrafter"/>
</dbReference>
<dbReference type="Pfam" id="PF10193">
    <property type="entry name" value="Telomere_reg-2"/>
    <property type="match status" value="1"/>
</dbReference>
<dbReference type="Proteomes" id="UP000053257">
    <property type="component" value="Unassembled WGS sequence"/>
</dbReference>
<evidence type="ECO:0000313" key="6">
    <source>
        <dbReference type="Proteomes" id="UP000053257"/>
    </source>
</evidence>
<name>A0A0C3NIS4_PHLG1</name>
<feature type="region of interest" description="Disordered" evidence="2">
    <location>
        <begin position="859"/>
        <end position="879"/>
    </location>
</feature>
<dbReference type="EMBL" id="KN840562">
    <property type="protein sequence ID" value="KIP04779.1"/>
    <property type="molecule type" value="Genomic_DNA"/>
</dbReference>
<keyword evidence="3" id="KW-1133">Transmembrane helix</keyword>
<dbReference type="OrthoDB" id="10254187at2759"/>
<dbReference type="Gene3D" id="1.25.40.720">
    <property type="entry name" value="Telomere length regulation protein 2, C-terminal domain"/>
    <property type="match status" value="1"/>
</dbReference>
<dbReference type="PANTHER" id="PTHR15830">
    <property type="entry name" value="TELOMERE LENGTH REGULATION PROTEIN TEL2 FAMILY MEMBER"/>
    <property type="match status" value="1"/>
</dbReference>
<feature type="compositionally biased region" description="Low complexity" evidence="2">
    <location>
        <begin position="466"/>
        <end position="478"/>
    </location>
</feature>
<dbReference type="InterPro" id="IPR019337">
    <property type="entry name" value="Telomere_length_regulation_dom"/>
</dbReference>
<feature type="transmembrane region" description="Helical" evidence="3">
    <location>
        <begin position="808"/>
        <end position="830"/>
    </location>
</feature>
<dbReference type="HOGENOM" id="CLU_011808_0_0_1"/>
<feature type="region of interest" description="Disordered" evidence="2">
    <location>
        <begin position="446"/>
        <end position="527"/>
    </location>
</feature>
<evidence type="ECO:0000256" key="2">
    <source>
        <dbReference type="SAM" id="MobiDB-lite"/>
    </source>
</evidence>
<dbReference type="STRING" id="745531.A0A0C3NIS4"/>
<accession>A0A0C3NIS4</accession>
<organism evidence="5 6">
    <name type="scientific">Phlebiopsis gigantea (strain 11061_1 CR5-6)</name>
    <name type="common">White-rot fungus</name>
    <name type="synonym">Peniophora gigantea</name>
    <dbReference type="NCBI Taxonomy" id="745531"/>
    <lineage>
        <taxon>Eukaryota</taxon>
        <taxon>Fungi</taxon>
        <taxon>Dikarya</taxon>
        <taxon>Basidiomycota</taxon>
        <taxon>Agaricomycotina</taxon>
        <taxon>Agaricomycetes</taxon>
        <taxon>Polyporales</taxon>
        <taxon>Phanerochaetaceae</taxon>
        <taxon>Phlebiopsis</taxon>
    </lineage>
</organism>
<gene>
    <name evidence="5" type="ORF">PHLGIDRAFT_25407</name>
</gene>
<evidence type="ECO:0000256" key="1">
    <source>
        <dbReference type="ARBA" id="ARBA00006133"/>
    </source>
</evidence>
<feature type="domain" description="Telomere length regulation protein conserved" evidence="4">
    <location>
        <begin position="535"/>
        <end position="655"/>
    </location>
</feature>
<comment type="similarity">
    <text evidence="1">Belongs to the TEL2 family.</text>
</comment>
<sequence length="975" mass="106028">MSREFAETTYDQIQGVVTCLQSPVEDLTTLLGLLASPLDALKLLPPKFVRHNAFPLPPHGVNVPRHIPLLQRALLEHVLPVWGPTLDEERCYEIAQQYFAPDIFMMSLPVSKSIAVYAYDSILALSLTEHSVRMLTALAGTYPVDVLWASVFSSAKQESYDKAVITWEDCVRNIAAVPGRVANALASKTTAIPPQLEAGPYFNSISTRSEILIASLPSRPSQDELSSVVYLLTKLVNVGHLLGSVPSALTLQSILTSLFAHLSTVDDLADSPRVRALVKREAALLKALLGRFNKDSDIVDGFVATALGRHWSVGQSRIFTCWISGARRGEVLDVWIAPDHVRHSLLSGHQYYTSLLLLTVSYLSTSKSGGNSVITTLALSPPFVKGVSLYISHLDPSVRRCGMLVAEEVARASGKTLDFGDWEGDADGREWCRKLRALIRQRDSDADDELVASLDEPSNLPKTEEAAASATKTAGSPAQKPAIETTSSGYDSDDSLTGYASEPSSSRSPSPTPSELEEYEKDPTLRVTQSNVARPVYLAQLGEMVRPTRGVNANEDQDEPKRIQVALDVAEELIRRKRDYGTELDENAVNLVYGFVALNDNFNLDGFNEKRQAALTALVACCPRKAAPAIIESFFKNQYTIDHRFVMLNALALGARELASLPVPPPKTQPMRVAFPSKRLPPALHQRYLTLGDQLSSSDPVQNLLEGISQKAIESGRASAEDKVPEYARERQLRVKRPSKVSEVPPTAPSKGLESMQLRPRPAVQFTEVAAEHFVGPMVAHFWAFLRDEQTREARTAHQGAVHRYRGAGVGLVLSALVLAQFVATLAVVVHAARNAKEWPAVLAPDALELAVTVGTRPVSAAEGRDDSDDEDGPAGGQTRKEAALLSTAMELAVVVIDGSLERDGGRSLGLEHTALVLAAGEWGAEVLSRLEKGTRVLGEGGVQEMKLRRAAAGLVLKVDELTSRWRPSMVNTGF</sequence>
<protein>
    <recommendedName>
        <fullName evidence="4">Telomere length regulation protein conserved domain-containing protein</fullName>
    </recommendedName>
</protein>
<proteinExistence type="inferred from homology"/>
<evidence type="ECO:0000256" key="3">
    <source>
        <dbReference type="SAM" id="Phobius"/>
    </source>
</evidence>
<dbReference type="GO" id="GO:0005829">
    <property type="term" value="C:cytosol"/>
    <property type="evidence" value="ECO:0007669"/>
    <property type="project" value="TreeGrafter"/>
</dbReference>
<evidence type="ECO:0000259" key="4">
    <source>
        <dbReference type="Pfam" id="PF10193"/>
    </source>
</evidence>
<dbReference type="AlphaFoldDB" id="A0A0C3NIS4"/>
<evidence type="ECO:0000313" key="5">
    <source>
        <dbReference type="EMBL" id="KIP04779.1"/>
    </source>
</evidence>
<dbReference type="GO" id="GO:0051879">
    <property type="term" value="F:Hsp90 protein binding"/>
    <property type="evidence" value="ECO:0007669"/>
    <property type="project" value="TreeGrafter"/>
</dbReference>
<dbReference type="GO" id="GO:0042162">
    <property type="term" value="F:telomeric DNA binding"/>
    <property type="evidence" value="ECO:0007669"/>
    <property type="project" value="TreeGrafter"/>
</dbReference>
<keyword evidence="3" id="KW-0812">Transmembrane</keyword>
<dbReference type="InterPro" id="IPR051970">
    <property type="entry name" value="TEL2_Regulation"/>
</dbReference>
<dbReference type="PANTHER" id="PTHR15830:SF10">
    <property type="entry name" value="TELOMERE LENGTH REGULATION PROTEIN TEL2 HOMOLOG"/>
    <property type="match status" value="1"/>
</dbReference>
<keyword evidence="3" id="KW-0472">Membrane</keyword>